<feature type="region of interest" description="Disordered" evidence="1">
    <location>
        <begin position="76"/>
        <end position="110"/>
    </location>
</feature>
<accession>A0A7G9REV5</accession>
<evidence type="ECO:0000313" key="5">
    <source>
        <dbReference type="Proteomes" id="UP000515947"/>
    </source>
</evidence>
<dbReference type="SUPFAM" id="SSF56300">
    <property type="entry name" value="Metallo-dependent phosphatases"/>
    <property type="match status" value="1"/>
</dbReference>
<reference evidence="4 5" key="1">
    <citation type="submission" date="2020-08" db="EMBL/GenBank/DDBJ databases">
        <title>Genome sequence of Nocardioides mesophilus KACC 16243T.</title>
        <authorList>
            <person name="Hyun D.-W."/>
            <person name="Bae J.-W."/>
        </authorList>
    </citation>
    <scope>NUCLEOTIDE SEQUENCE [LARGE SCALE GENOMIC DNA]</scope>
    <source>
        <strain evidence="4 5">KACC 16243</strain>
    </source>
</reference>
<sequence length="578" mass="65429">MSSPSLVLGPLMRYVDETSASIWVETGHSATVTVRAADRSFEARTFSVHGHHFALVEVQGLEPGSKTPYTVEVNSRQVWPPQADEADRADGEEAAEGSGRSHHPELPPSVIATLRPGKPLRLTYGSCRTSVTHDEKGNRSHGVDALRALSLRMATDPDVRWPDLVLFLGDQVYADETSEAMQDFIASRRDIEEPPGKELKDFEEYAHLYELAWTDPANRWLLSTLPSAMIFDDHDVRDDWNTSLAWKHKMDATRWWHERVVAGLSSYWVYQHIGNLSPEERGKDEIWRQVLDHEGADELDLTAELDALAARVDTDPECYRWSYARDIADVRLVVIDSRCARVLDPERRALLDPLELQWLDEQMRGGFRHLLLGTSLPYLLPPGLHHLEAWNEAVAGGAWGPRFQRIGEWMRQTVDLEHWGAWQRSFQRVGEMALEVADGRRGPAPRTVTFLSGDVHHSYVSEVRRRGARTIRGRQGARIVQAVCSPIRNPLPRAMRYLTALLAYAIAGPMGRLASRSAQVPKAPFTWRKLAGPWFDNMIATLEDSDEGLLLRWEKGVVDDDPFAPRLETVEEVLIRSR</sequence>
<dbReference type="Pfam" id="PF25077">
    <property type="entry name" value="DUF7800"/>
    <property type="match status" value="1"/>
</dbReference>
<dbReference type="PANTHER" id="PTHR37031:SF2">
    <property type="entry name" value="PHOD-LIKE PHOSPHATASE METALLOPHOSPHATASE DOMAIN-CONTAINING PROTEIN"/>
    <property type="match status" value="1"/>
</dbReference>
<dbReference type="InterPro" id="IPR029052">
    <property type="entry name" value="Metallo-depent_PP-like"/>
</dbReference>
<evidence type="ECO:0000259" key="2">
    <source>
        <dbReference type="Pfam" id="PF09423"/>
    </source>
</evidence>
<name>A0A7G9REV5_9ACTN</name>
<evidence type="ECO:0000259" key="3">
    <source>
        <dbReference type="Pfam" id="PF25077"/>
    </source>
</evidence>
<dbReference type="InterPro" id="IPR056702">
    <property type="entry name" value="DUF7800"/>
</dbReference>
<dbReference type="AlphaFoldDB" id="A0A7G9REV5"/>
<gene>
    <name evidence="4" type="ORF">H9L09_07095</name>
</gene>
<dbReference type="PANTHER" id="PTHR37031">
    <property type="entry name" value="METALLOPHOSPHATASE BINDING DOMAIN PROTEIN"/>
    <property type="match status" value="1"/>
</dbReference>
<dbReference type="InterPro" id="IPR018946">
    <property type="entry name" value="PhoD-like_MPP"/>
</dbReference>
<feature type="domain" description="DUF7800" evidence="3">
    <location>
        <begin position="4"/>
        <end position="85"/>
    </location>
</feature>
<dbReference type="Proteomes" id="UP000515947">
    <property type="component" value="Chromosome"/>
</dbReference>
<dbReference type="EMBL" id="CP060713">
    <property type="protein sequence ID" value="QNN54130.1"/>
    <property type="molecule type" value="Genomic_DNA"/>
</dbReference>
<organism evidence="4 5">
    <name type="scientific">Nocardioides mesophilus</name>
    <dbReference type="NCBI Taxonomy" id="433659"/>
    <lineage>
        <taxon>Bacteria</taxon>
        <taxon>Bacillati</taxon>
        <taxon>Actinomycetota</taxon>
        <taxon>Actinomycetes</taxon>
        <taxon>Propionibacteriales</taxon>
        <taxon>Nocardioidaceae</taxon>
        <taxon>Nocardioides</taxon>
    </lineage>
</organism>
<feature type="domain" description="PhoD-like phosphatase metallophosphatase" evidence="2">
    <location>
        <begin position="161"/>
        <end position="489"/>
    </location>
</feature>
<evidence type="ECO:0000256" key="1">
    <source>
        <dbReference type="SAM" id="MobiDB-lite"/>
    </source>
</evidence>
<dbReference type="Gene3D" id="3.60.21.70">
    <property type="entry name" value="PhoD-like phosphatase"/>
    <property type="match status" value="1"/>
</dbReference>
<dbReference type="CDD" id="cd07389">
    <property type="entry name" value="MPP_PhoD"/>
    <property type="match status" value="1"/>
</dbReference>
<dbReference type="KEGG" id="nmes:H9L09_07095"/>
<dbReference type="RefSeq" id="WP_187579970.1">
    <property type="nucleotide sequence ID" value="NZ_CP060713.1"/>
</dbReference>
<evidence type="ECO:0000313" key="4">
    <source>
        <dbReference type="EMBL" id="QNN54130.1"/>
    </source>
</evidence>
<dbReference type="InterPro" id="IPR038607">
    <property type="entry name" value="PhoD-like_sf"/>
</dbReference>
<proteinExistence type="predicted"/>
<dbReference type="Pfam" id="PF09423">
    <property type="entry name" value="PhoD"/>
    <property type="match status" value="1"/>
</dbReference>
<keyword evidence="5" id="KW-1185">Reference proteome</keyword>
<protein>
    <submittedName>
        <fullName evidence="4">Alkaline phosphatase family protein</fullName>
    </submittedName>
</protein>